<protein>
    <submittedName>
        <fullName evidence="2">Uncharacterized protein</fullName>
    </submittedName>
</protein>
<sequence length="276" mass="30603">MCLCLGGTMAASPADARAAGGAAAARGGVVQPRRGERAAGGAAVGAVLRQVRRRRPGLLRHRGAGQPQLRRAPRRGGPVPGGALRVAPRQGHRRRRPGLRRHPLRHRLRPQAALQVALRGATRLQALRLRRHGRRRRRQVEGQARCSWPEVHGRGIIRSRKPPGPEVKRGVKTRKCNEGEIQTRRQRQLAEPVFPLCKNPVVRLLLMLQTTTATACRGFGCIYLREMWVLLQPVFFSLYLFCLLSLSSSLSSPCTCVILSLSVMCYKQEKNKEKVG</sequence>
<evidence type="ECO:0000256" key="1">
    <source>
        <dbReference type="SAM" id="MobiDB-lite"/>
    </source>
</evidence>
<dbReference type="EnsemblPlants" id="OBART07G17980.1">
    <property type="protein sequence ID" value="OBART07G17980.1"/>
    <property type="gene ID" value="OBART07G17980"/>
</dbReference>
<evidence type="ECO:0000313" key="2">
    <source>
        <dbReference type="EnsemblPlants" id="OBART07G17980.1"/>
    </source>
</evidence>
<keyword evidence="3" id="KW-1185">Reference proteome</keyword>
<organism evidence="2">
    <name type="scientific">Oryza barthii</name>
    <dbReference type="NCBI Taxonomy" id="65489"/>
    <lineage>
        <taxon>Eukaryota</taxon>
        <taxon>Viridiplantae</taxon>
        <taxon>Streptophyta</taxon>
        <taxon>Embryophyta</taxon>
        <taxon>Tracheophyta</taxon>
        <taxon>Spermatophyta</taxon>
        <taxon>Magnoliopsida</taxon>
        <taxon>Liliopsida</taxon>
        <taxon>Poales</taxon>
        <taxon>Poaceae</taxon>
        <taxon>BOP clade</taxon>
        <taxon>Oryzoideae</taxon>
        <taxon>Oryzeae</taxon>
        <taxon>Oryzinae</taxon>
        <taxon>Oryza</taxon>
    </lineage>
</organism>
<name>A0A0D3GS67_9ORYZ</name>
<feature type="compositionally biased region" description="Basic residues" evidence="1">
    <location>
        <begin position="90"/>
        <end position="103"/>
    </location>
</feature>
<accession>A0A0D3GS67</accession>
<proteinExistence type="predicted"/>
<reference evidence="2" key="2">
    <citation type="submission" date="2015-03" db="UniProtKB">
        <authorList>
            <consortium name="EnsemblPlants"/>
        </authorList>
    </citation>
    <scope>IDENTIFICATION</scope>
</reference>
<dbReference type="Proteomes" id="UP000026960">
    <property type="component" value="Chromosome 7"/>
</dbReference>
<dbReference type="PaxDb" id="65489-OBART07G17980.1"/>
<evidence type="ECO:0000313" key="3">
    <source>
        <dbReference type="Proteomes" id="UP000026960"/>
    </source>
</evidence>
<feature type="compositionally biased region" description="Low complexity" evidence="1">
    <location>
        <begin position="75"/>
        <end position="89"/>
    </location>
</feature>
<feature type="region of interest" description="Disordered" evidence="1">
    <location>
        <begin position="64"/>
        <end position="103"/>
    </location>
</feature>
<dbReference type="Gramene" id="OBART07G17980.1">
    <property type="protein sequence ID" value="OBART07G17980.1"/>
    <property type="gene ID" value="OBART07G17980"/>
</dbReference>
<dbReference type="AlphaFoldDB" id="A0A0D3GS67"/>
<reference evidence="2" key="1">
    <citation type="journal article" date="2009" name="Rice">
        <title>De Novo Next Generation Sequencing of Plant Genomes.</title>
        <authorList>
            <person name="Rounsley S."/>
            <person name="Marri P.R."/>
            <person name="Yu Y."/>
            <person name="He R."/>
            <person name="Sisneros N."/>
            <person name="Goicoechea J.L."/>
            <person name="Lee S.J."/>
            <person name="Angelova A."/>
            <person name="Kudrna D."/>
            <person name="Luo M."/>
            <person name="Affourtit J."/>
            <person name="Desany B."/>
            <person name="Knight J."/>
            <person name="Niazi F."/>
            <person name="Egholm M."/>
            <person name="Wing R.A."/>
        </authorList>
    </citation>
    <scope>NUCLEOTIDE SEQUENCE [LARGE SCALE GENOMIC DNA]</scope>
    <source>
        <strain evidence="2">cv. IRGC 105608</strain>
    </source>
</reference>
<dbReference type="HOGENOM" id="CLU_1009604_0_0_1"/>